<keyword evidence="1" id="KW-0472">Membrane</keyword>
<keyword evidence="3" id="KW-1185">Reference proteome</keyword>
<reference evidence="2 3" key="1">
    <citation type="submission" date="2018-09" db="EMBL/GenBank/DDBJ databases">
        <title>Murine metabolic-syndrome-specific gut microbial biobank.</title>
        <authorList>
            <person name="Liu C."/>
        </authorList>
    </citation>
    <scope>NUCLEOTIDE SEQUENCE [LARGE SCALE GENOMIC DNA]</scope>
    <source>
        <strain evidence="2 3">0.1xD8-82</strain>
    </source>
</reference>
<feature type="transmembrane region" description="Helical" evidence="1">
    <location>
        <begin position="328"/>
        <end position="346"/>
    </location>
</feature>
<dbReference type="RefSeq" id="WP_120468871.1">
    <property type="nucleotide sequence ID" value="NZ_RAYQ01000008.1"/>
</dbReference>
<evidence type="ECO:0008006" key="4">
    <source>
        <dbReference type="Google" id="ProtNLM"/>
    </source>
</evidence>
<gene>
    <name evidence="2" type="ORF">D7V94_08795</name>
</gene>
<dbReference type="Pfam" id="PF19528">
    <property type="entry name" value="DUF6056"/>
    <property type="match status" value="1"/>
</dbReference>
<feature type="transmembrane region" description="Helical" evidence="1">
    <location>
        <begin position="302"/>
        <end position="322"/>
    </location>
</feature>
<name>A0A3A9AX21_9FIRM</name>
<keyword evidence="1" id="KW-1133">Transmembrane helix</keyword>
<dbReference type="InterPro" id="IPR045691">
    <property type="entry name" value="DUF6056"/>
</dbReference>
<feature type="transmembrane region" description="Helical" evidence="1">
    <location>
        <begin position="191"/>
        <end position="207"/>
    </location>
</feature>
<feature type="transmembrane region" description="Helical" evidence="1">
    <location>
        <begin position="142"/>
        <end position="159"/>
    </location>
</feature>
<dbReference type="Proteomes" id="UP000280696">
    <property type="component" value="Unassembled WGS sequence"/>
</dbReference>
<feature type="transmembrane region" description="Helical" evidence="1">
    <location>
        <begin position="219"/>
        <end position="238"/>
    </location>
</feature>
<evidence type="ECO:0000313" key="2">
    <source>
        <dbReference type="EMBL" id="RKI91696.1"/>
    </source>
</evidence>
<feature type="transmembrane region" description="Helical" evidence="1">
    <location>
        <begin position="12"/>
        <end position="30"/>
    </location>
</feature>
<feature type="transmembrane region" description="Helical" evidence="1">
    <location>
        <begin position="358"/>
        <end position="375"/>
    </location>
</feature>
<evidence type="ECO:0000313" key="3">
    <source>
        <dbReference type="Proteomes" id="UP000280696"/>
    </source>
</evidence>
<dbReference type="AlphaFoldDB" id="A0A3A9AX21"/>
<accession>A0A3A9AX21</accession>
<evidence type="ECO:0000256" key="1">
    <source>
        <dbReference type="SAM" id="Phobius"/>
    </source>
</evidence>
<proteinExistence type="predicted"/>
<feature type="transmembrane region" description="Helical" evidence="1">
    <location>
        <begin position="83"/>
        <end position="101"/>
    </location>
</feature>
<keyword evidence="1" id="KW-0812">Transmembrane</keyword>
<dbReference type="OrthoDB" id="1661582at2"/>
<sequence>MTAFVEKYRKQIFWIVLAASFLMILVYNFLTPYMSDDYSYAIEVRRAKSLWDLVKQQYGEYLSNSGRIIGQFNVRLSLAMDKWVFNIVNSLMFLALVLLIYGNIRRKKRYDIFVLLLIITFLWRFAVSFGQTMLWICGACNYLWGSVIILGFVTFYRYFLCHADKIKHQPAVAAGAFLFGVAAGWCNENTSGGGLMLVVLFGLNFWYDKRERKEKSIYPFMISGVFGMCCGMLGMISAPGVKSRSATMSEGEYTGLVGLLSRIYKVTLTIRELFFLVLVIAIIVIVLLALQKKLCSLRQLCGNETVLFLLASAATGYVLAIAPTPEDRAYFGAGIFLFAGCIQGIVDVSDKEQAIRAAKYSLVSVLCAWLFFTYLDNLVNLARIYREEKERIELIRAEKADPEGTGILVVPQLRKAFENPYSNAHESDLQDDKDYWINLYYEVYYDVGNITAIPRDEWEEQYGE</sequence>
<dbReference type="EMBL" id="RAYQ01000008">
    <property type="protein sequence ID" value="RKI91696.1"/>
    <property type="molecule type" value="Genomic_DNA"/>
</dbReference>
<feature type="transmembrane region" description="Helical" evidence="1">
    <location>
        <begin position="113"/>
        <end position="136"/>
    </location>
</feature>
<organism evidence="2 3">
    <name type="scientific">Parablautia intestinalis</name>
    <dbReference type="NCBI Taxonomy" id="2320100"/>
    <lineage>
        <taxon>Bacteria</taxon>
        <taxon>Bacillati</taxon>
        <taxon>Bacillota</taxon>
        <taxon>Clostridia</taxon>
        <taxon>Lachnospirales</taxon>
        <taxon>Lachnospiraceae</taxon>
        <taxon>Parablautia</taxon>
    </lineage>
</organism>
<feature type="transmembrane region" description="Helical" evidence="1">
    <location>
        <begin position="166"/>
        <end position="185"/>
    </location>
</feature>
<feature type="transmembrane region" description="Helical" evidence="1">
    <location>
        <begin position="273"/>
        <end position="290"/>
    </location>
</feature>
<comment type="caution">
    <text evidence="2">The sequence shown here is derived from an EMBL/GenBank/DDBJ whole genome shotgun (WGS) entry which is preliminary data.</text>
</comment>
<protein>
    <recommendedName>
        <fullName evidence="4">Glycosyltransferase RgtA/B/C/D-like domain-containing protein</fullName>
    </recommendedName>
</protein>